<reference evidence="2" key="2">
    <citation type="submission" date="2018-06" db="EMBL/GenBank/DDBJ databases">
        <title>Genome sequence of Rhodanobacteraceae bacterium strain Dysh456.</title>
        <authorList>
            <person name="Fukui M."/>
        </authorList>
    </citation>
    <scope>NUCLEOTIDE SEQUENCE [LARGE SCALE GENOMIC DNA]</scope>
    <source>
        <strain evidence="2">Dysh456</strain>
    </source>
</reference>
<protein>
    <submittedName>
        <fullName evidence="1">Osmotically inducible protein C</fullName>
    </submittedName>
</protein>
<dbReference type="PANTHER" id="PTHR42830:SF1">
    <property type="entry name" value="OSMOTICALLY INDUCIBLE FAMILY PROTEIN"/>
    <property type="match status" value="1"/>
</dbReference>
<dbReference type="KEGG" id="rbd:ALSL_1232"/>
<reference evidence="2" key="1">
    <citation type="submission" date="2018-04" db="EMBL/GenBank/DDBJ databases">
        <authorList>
            <person name="Watanabe M."/>
            <person name="Kojima H."/>
        </authorList>
    </citation>
    <scope>NUCLEOTIDE SEQUENCE [LARGE SCALE GENOMIC DNA]</scope>
    <source>
        <strain evidence="2">Dysh456</strain>
    </source>
</reference>
<dbReference type="InterPro" id="IPR015946">
    <property type="entry name" value="KH_dom-like_a/b"/>
</dbReference>
<dbReference type="InterPro" id="IPR019904">
    <property type="entry name" value="Peroxiredoxin_OsmC"/>
</dbReference>
<dbReference type="Pfam" id="PF02566">
    <property type="entry name" value="OsmC"/>
    <property type="match status" value="1"/>
</dbReference>
<dbReference type="NCBIfam" id="TIGR03562">
    <property type="entry name" value="osmo_induc_OsmC"/>
    <property type="match status" value="1"/>
</dbReference>
<dbReference type="InterPro" id="IPR003718">
    <property type="entry name" value="OsmC/Ohr_fam"/>
</dbReference>
<sequence length="165" mass="17280">MSSHRLHVFSAMLSGTSIPRLRIKTMKRSASAVWKGGLKDGHGSVSTETGVLREAGYGFNSRFESGPGTNPEELLGAAHAGCFSMALALALEQAGHKAERIETRAAVSLDKDGDGFAISAIALTCRARVPGLSADQFKELAEATKTGCPVSKALRPPISLDAALE</sequence>
<dbReference type="SUPFAM" id="SSF82784">
    <property type="entry name" value="OsmC-like"/>
    <property type="match status" value="1"/>
</dbReference>
<proteinExistence type="predicted"/>
<dbReference type="InterPro" id="IPR052707">
    <property type="entry name" value="OsmC_Ohr_Peroxiredoxin"/>
</dbReference>
<evidence type="ECO:0000313" key="2">
    <source>
        <dbReference type="Proteomes" id="UP000270530"/>
    </source>
</evidence>
<dbReference type="InterPro" id="IPR036102">
    <property type="entry name" value="OsmC/Ohrsf"/>
</dbReference>
<dbReference type="EMBL" id="AP018560">
    <property type="protein sequence ID" value="BBD79891.1"/>
    <property type="molecule type" value="Genomic_DNA"/>
</dbReference>
<dbReference type="Proteomes" id="UP000270530">
    <property type="component" value="Chromosome"/>
</dbReference>
<dbReference type="PANTHER" id="PTHR42830">
    <property type="entry name" value="OSMOTICALLY INDUCIBLE FAMILY PROTEIN"/>
    <property type="match status" value="1"/>
</dbReference>
<name>A0A2Z6E570_9GAMM</name>
<dbReference type="AlphaFoldDB" id="A0A2Z6E570"/>
<keyword evidence="2" id="KW-1185">Reference proteome</keyword>
<dbReference type="GO" id="GO:0006979">
    <property type="term" value="P:response to oxidative stress"/>
    <property type="evidence" value="ECO:0007669"/>
    <property type="project" value="InterPro"/>
</dbReference>
<evidence type="ECO:0000313" key="1">
    <source>
        <dbReference type="EMBL" id="BBD79891.1"/>
    </source>
</evidence>
<gene>
    <name evidence="1" type="ORF">ALSL_1232</name>
</gene>
<dbReference type="Gene3D" id="3.30.300.20">
    <property type="match status" value="1"/>
</dbReference>
<accession>A0A2Z6E570</accession>
<organism evidence="1 2">
    <name type="scientific">Aerosticca soli</name>
    <dbReference type="NCBI Taxonomy" id="2010829"/>
    <lineage>
        <taxon>Bacteria</taxon>
        <taxon>Pseudomonadati</taxon>
        <taxon>Pseudomonadota</taxon>
        <taxon>Gammaproteobacteria</taxon>
        <taxon>Lysobacterales</taxon>
        <taxon>Rhodanobacteraceae</taxon>
        <taxon>Aerosticca</taxon>
    </lineage>
</organism>
<dbReference type="GO" id="GO:0004601">
    <property type="term" value="F:peroxidase activity"/>
    <property type="evidence" value="ECO:0007669"/>
    <property type="project" value="InterPro"/>
</dbReference>